<feature type="domain" description="Calcineurin-like phosphoesterase" evidence="2">
    <location>
        <begin position="98"/>
        <end position="321"/>
    </location>
</feature>
<comment type="caution">
    <text evidence="3">The sequence shown here is derived from an EMBL/GenBank/DDBJ whole genome shotgun (WGS) entry which is preliminary data.</text>
</comment>
<protein>
    <submittedName>
        <fullName evidence="3">Metallophosphoesterase</fullName>
    </submittedName>
</protein>
<dbReference type="InterPro" id="IPR004843">
    <property type="entry name" value="Calcineurin-like_PHP"/>
</dbReference>
<dbReference type="Pfam" id="PF00149">
    <property type="entry name" value="Metallophos"/>
    <property type="match status" value="1"/>
</dbReference>
<keyword evidence="4" id="KW-1185">Reference proteome</keyword>
<dbReference type="Proteomes" id="UP000706039">
    <property type="component" value="Unassembled WGS sequence"/>
</dbReference>
<dbReference type="EMBL" id="JAINVV010000006">
    <property type="protein sequence ID" value="MBY8823339.1"/>
    <property type="molecule type" value="Genomic_DNA"/>
</dbReference>
<gene>
    <name evidence="3" type="ORF">K7G82_13625</name>
</gene>
<dbReference type="PANTHER" id="PTHR46546">
    <property type="entry name" value="SHEWANELLA-LIKE PROTEIN PHOSPHATASE 1"/>
    <property type="match status" value="1"/>
</dbReference>
<dbReference type="SUPFAM" id="SSF56300">
    <property type="entry name" value="Metallo-dependent phosphatases"/>
    <property type="match status" value="1"/>
</dbReference>
<dbReference type="PANTHER" id="PTHR46546:SF4">
    <property type="entry name" value="SHEWANELLA-LIKE PROTEIN PHOSPHATASE 1"/>
    <property type="match status" value="1"/>
</dbReference>
<sequence>MIRHRRFGLIAAFLCMPAAAISQAGPDAFGPDGPYVEAKGGGWVARVAGGGSDVPVRAGGAIDIAAVGRVPAFRVKLRPPAVPSPDVLTLGEAAQMFVMADTHGEYEIMVELLQAQKIIDRKLGWSFGRGHMVVTGDIFDRGPHQLQILWLLYKLEDEARKAGGGLHIVLGNHEAMIVRGDLRYLHPRHAGTAAALGHQNYADLFDASTLLGVWLRSKPSLFRIDDMLFAHGGVSPDLAKSGMNLSDINLRLRAVLDWRKDGPRLSGQDALLAGEAGPLWYRGYFSTPGNTKYGPVLGDGEVSQALAVFGARRIFVGHTPQEHANLLFGGKVAAVHVYPECDKDGKPVIEAAIRLRGVWQVADALGARKTFPESR</sequence>
<name>A0ABS7PQT7_9SPHN</name>
<feature type="signal peptide" evidence="1">
    <location>
        <begin position="1"/>
        <end position="24"/>
    </location>
</feature>
<reference evidence="3 4" key="1">
    <citation type="submission" date="2021-08" db="EMBL/GenBank/DDBJ databases">
        <authorList>
            <person name="Tuo L."/>
        </authorList>
    </citation>
    <scope>NUCLEOTIDE SEQUENCE [LARGE SCALE GENOMIC DNA]</scope>
    <source>
        <strain evidence="3 4">JCM 31229</strain>
    </source>
</reference>
<proteinExistence type="predicted"/>
<evidence type="ECO:0000313" key="3">
    <source>
        <dbReference type="EMBL" id="MBY8823339.1"/>
    </source>
</evidence>
<keyword evidence="1" id="KW-0732">Signal</keyword>
<accession>A0ABS7PQT7</accession>
<feature type="chain" id="PRO_5046504615" evidence="1">
    <location>
        <begin position="25"/>
        <end position="375"/>
    </location>
</feature>
<dbReference type="InterPro" id="IPR029052">
    <property type="entry name" value="Metallo-depent_PP-like"/>
</dbReference>
<evidence type="ECO:0000259" key="2">
    <source>
        <dbReference type="Pfam" id="PF00149"/>
    </source>
</evidence>
<dbReference type="Gene3D" id="3.60.21.10">
    <property type="match status" value="1"/>
</dbReference>
<evidence type="ECO:0000313" key="4">
    <source>
        <dbReference type="Proteomes" id="UP000706039"/>
    </source>
</evidence>
<dbReference type="RefSeq" id="WP_222990455.1">
    <property type="nucleotide sequence ID" value="NZ_JAINVV010000006.1"/>
</dbReference>
<evidence type="ECO:0000256" key="1">
    <source>
        <dbReference type="SAM" id="SignalP"/>
    </source>
</evidence>
<organism evidence="3 4">
    <name type="scientific">Sphingomonas colocasiae</name>
    <dbReference type="NCBI Taxonomy" id="1848973"/>
    <lineage>
        <taxon>Bacteria</taxon>
        <taxon>Pseudomonadati</taxon>
        <taxon>Pseudomonadota</taxon>
        <taxon>Alphaproteobacteria</taxon>
        <taxon>Sphingomonadales</taxon>
        <taxon>Sphingomonadaceae</taxon>
        <taxon>Sphingomonas</taxon>
    </lineage>
</organism>